<gene>
    <name evidence="1" type="ORF">GHK86_00925</name>
</gene>
<keyword evidence="2" id="KW-1185">Reference proteome</keyword>
<evidence type="ECO:0008006" key="3">
    <source>
        <dbReference type="Google" id="ProtNLM"/>
    </source>
</evidence>
<protein>
    <recommendedName>
        <fullName evidence="3">DNA-binding protein</fullName>
    </recommendedName>
</protein>
<organism evidence="1 2">
    <name type="scientific">Acidiferrimicrobium australe</name>
    <dbReference type="NCBI Taxonomy" id="2664430"/>
    <lineage>
        <taxon>Bacteria</taxon>
        <taxon>Bacillati</taxon>
        <taxon>Actinomycetota</taxon>
        <taxon>Acidimicrobiia</taxon>
        <taxon>Acidimicrobiales</taxon>
        <taxon>Acidimicrobiaceae</taxon>
        <taxon>Acidiferrimicrobium</taxon>
    </lineage>
</organism>
<sequence length="113" mass="11808">MSGEPRDTWGGRPVARSVADVAARRRVVLAARVVAVRRTCWRSMPVLAVDVDDGSGRITAVFNGRDHVPGLAPGHPCRMEGTALPDGAGFVLWNPAVAPWPACADRAGGDGAP</sequence>
<evidence type="ECO:0000313" key="2">
    <source>
        <dbReference type="Proteomes" id="UP000437736"/>
    </source>
</evidence>
<dbReference type="EMBL" id="WJHE01000032">
    <property type="protein sequence ID" value="MST31295.1"/>
    <property type="molecule type" value="Genomic_DNA"/>
</dbReference>
<evidence type="ECO:0000313" key="1">
    <source>
        <dbReference type="EMBL" id="MST31295.1"/>
    </source>
</evidence>
<comment type="caution">
    <text evidence="1">The sequence shown here is derived from an EMBL/GenBank/DDBJ whole genome shotgun (WGS) entry which is preliminary data.</text>
</comment>
<accession>A0ABW9QP66</accession>
<dbReference type="Proteomes" id="UP000437736">
    <property type="component" value="Unassembled WGS sequence"/>
</dbReference>
<reference evidence="1 2" key="1">
    <citation type="submission" date="2019-11" db="EMBL/GenBank/DDBJ databases">
        <title>Acidiferrimicrobium australis gen. nov., sp. nov., an acidophilic and obligately heterotrophic, member of the Actinobacteria that catalyses dissimilatory oxido- reduction of iron isolated from metal-rich acidic water in Chile.</title>
        <authorList>
            <person name="Gonzalez D."/>
            <person name="Huber K."/>
            <person name="Hedrich S."/>
            <person name="Rojas-Villalobos C."/>
            <person name="Quatrini R."/>
            <person name="Dinamarca M.A."/>
            <person name="Schwarz A."/>
            <person name="Canales C."/>
            <person name="Nancucheo I."/>
        </authorList>
    </citation>
    <scope>NUCLEOTIDE SEQUENCE [LARGE SCALE GENOMIC DNA]</scope>
    <source>
        <strain evidence="1 2">USS-CCA1</strain>
    </source>
</reference>
<name>A0ABW9QP66_9ACTN</name>
<proteinExistence type="predicted"/>